<evidence type="ECO:0000259" key="21">
    <source>
        <dbReference type="PROSITE" id="PS50157"/>
    </source>
</evidence>
<feature type="domain" description="C2H2-type" evidence="21">
    <location>
        <begin position="624"/>
        <end position="651"/>
    </location>
</feature>
<feature type="region of interest" description="Disordered" evidence="20">
    <location>
        <begin position="1219"/>
        <end position="1260"/>
    </location>
</feature>
<feature type="domain" description="C2H2-type" evidence="21">
    <location>
        <begin position="512"/>
        <end position="539"/>
    </location>
</feature>
<keyword evidence="15 19" id="KW-0539">Nucleus</keyword>
<dbReference type="Gene3D" id="3.30.160.60">
    <property type="entry name" value="Classic Zinc Finger"/>
    <property type="match status" value="12"/>
</dbReference>
<dbReference type="FunFam" id="3.30.160.60:FF:001498">
    <property type="entry name" value="Zinc finger protein 404"/>
    <property type="match status" value="1"/>
</dbReference>
<dbReference type="FunFam" id="3.30.160.60:FF:001524">
    <property type="entry name" value="Zinc finger protein 8"/>
    <property type="match status" value="1"/>
</dbReference>
<keyword evidence="6" id="KW-1017">Isopeptide bond</keyword>
<dbReference type="FunFam" id="3.30.160.60:FF:000951">
    <property type="entry name" value="Zinc finger protein 8"/>
    <property type="match status" value="2"/>
</dbReference>
<feature type="domain" description="C2H2-type" evidence="21">
    <location>
        <begin position="596"/>
        <end position="623"/>
    </location>
</feature>
<feature type="domain" description="C2H2-type" evidence="21">
    <location>
        <begin position="540"/>
        <end position="567"/>
    </location>
</feature>
<gene>
    <name evidence="25" type="primary">LOC105308643</name>
</gene>
<sequence>MGLSVPGSRWIRPLQGVFRGLCPLPRDRLRRRKVWPPGFRRPGSEPVTFEDVTLGFAPEEWGLLDLEHKSLYREVMLENYRNLVSVEHQLSKPDVVSQLEEEEELWSVERGILQDTFSGCPEAQLDPELDTLPAGDPLTNITVVEVLTLNQEVARSRNAQIRALYAEDEGLSPEVLREPSQPLGRYPADPEAARQRFRGFRLEEAAGPREALAQLRELCRQWLRPEAHSKEQVLEMLVLEQFLGALPGKLRVWVQSQHPEDCQEAVALVEDVNWMSEEEASATQEPTCSLEIPAQQKEKEEETSRPVKVLPEEPVTFLDVAVDFSTEEWGLLDTTQRTEYHDVMLETFGHLVSVGWETTVESKPVTPPSAAPEEGSTRNPKTEEPSEARARPSTSGEGVPGAGPGVLGRALKPAGPTPRKSLPGKQRTGSPPPRADSGPHTSRVSQQKTRPRKRLRRRGSGLRKGPCDARVQVPRQSRRGDQSAGGRGRERGPGRSSQQVTFTRIHKGSQICRCSACGKTFRNPRYFSVHKKIHTGEKPYVCQDCGKAFIQSSSLTQHQRIHTGERPFQCRECGRTFNDRSAISQHLRTHTGAKPYQCQVCRKAFRQSSHLVRHQRTHTGERPYACGKCGKAFTQSSHLIGHQKTHSAAKRRKRPPPHSPQASRESRPGIAVDVVCSGSTPLAKSPAGGGSHWPEAARLPLVEGSTDEVVIGQTRLREPHDLLGVGRLGRLSLTCRSRMDPEEEAAALAMAAGPLAERLQEPVTFRDVAVDFTQEEWGQLGPAQRTLYRDVMLETFGHLLSVGPELPKPEVISQLEQGAELWVAERGLARGSRAGWETGPKGQAAPMEQGLPEQVPSPVTEREGFPRDPPRPATPGEGRDCGGQVKAPEEDQENSRPLEFCLEEAPVQDGSHERLRLGANRVLSSKLSPFPEVVRRDDSCTEDSAVPDSEGSSSVVSPQVGDSGDCSRASGQALAPPEPARGPVQEKPYKCADCGKSFNHNAHLTVHKRIHTGERPYMCKECGKAFSQNSSLVQHERIHTGDKPYKCAECGKSFCHSTHLTVHRRIHTGEKPYECQDCGRAFNQNSSLGRHRRTHTGEKPYSCSVCGKAFSRTTCLFLHLRTHTEERPYECNHCGKGFRHSSSLAQHQRKHAGEKAYECRQRLVFEQTAALSRRGWAGALGCDPALPPGERAPRSDRPFKCGQCGKGFIQSSHLIRHQITHTREEPHGRPRRRDQAPGRSPHQRPRPAEHPAGGTKAGQPAGRALALFDIHEIMQEKSPVHVIGVEEPSVGTSVLFDVTDSP</sequence>
<dbReference type="PROSITE" id="PS00028">
    <property type="entry name" value="ZINC_FINGER_C2H2_1"/>
    <property type="match status" value="12"/>
</dbReference>
<dbReference type="GeneID" id="105308643"/>
<keyword evidence="12" id="KW-0805">Transcription regulation</keyword>
<organism evidence="24 25">
    <name type="scientific">Pteropus vampyrus</name>
    <name type="common">Large flying fox</name>
    <dbReference type="NCBI Taxonomy" id="132908"/>
    <lineage>
        <taxon>Eukaryota</taxon>
        <taxon>Metazoa</taxon>
        <taxon>Chordata</taxon>
        <taxon>Craniata</taxon>
        <taxon>Vertebrata</taxon>
        <taxon>Euteleostomi</taxon>
        <taxon>Mammalia</taxon>
        <taxon>Eutheria</taxon>
        <taxon>Laurasiatheria</taxon>
        <taxon>Chiroptera</taxon>
        <taxon>Yinpterochiroptera</taxon>
        <taxon>Pteropodoidea</taxon>
        <taxon>Pteropodidae</taxon>
        <taxon>Pteropodinae</taxon>
        <taxon>Pteropus</taxon>
    </lineage>
</organism>
<dbReference type="GO" id="GO:0005737">
    <property type="term" value="C:cytoplasm"/>
    <property type="evidence" value="ECO:0007669"/>
    <property type="project" value="UniProtKB-SubCell"/>
</dbReference>
<dbReference type="FunFam" id="3.30.160.60:FF:000358">
    <property type="entry name" value="zinc finger protein 24"/>
    <property type="match status" value="1"/>
</dbReference>
<proteinExistence type="inferred from homology"/>
<feature type="region of interest" description="Disordered" evidence="20">
    <location>
        <begin position="360"/>
        <end position="502"/>
    </location>
</feature>
<dbReference type="GO" id="GO:0003700">
    <property type="term" value="F:DNA-binding transcription factor activity"/>
    <property type="evidence" value="ECO:0007669"/>
    <property type="project" value="UniProtKB-ARBA"/>
</dbReference>
<evidence type="ECO:0000256" key="14">
    <source>
        <dbReference type="ARBA" id="ARBA00023163"/>
    </source>
</evidence>
<accession>A0A6P6C295</accession>
<keyword evidence="11" id="KW-0832">Ubl conjugation</keyword>
<dbReference type="FunFam" id="3.30.160.60:FF:000965">
    <property type="entry name" value="Neurotrophin receptor-interacting factor homolog"/>
    <property type="match status" value="1"/>
</dbReference>
<dbReference type="FunFam" id="3.30.160.60:FF:001270">
    <property type="entry name" value="zinc finger protein 583 isoform X1"/>
    <property type="match status" value="1"/>
</dbReference>
<feature type="domain" description="KRAB" evidence="23">
    <location>
        <begin position="763"/>
        <end position="834"/>
    </location>
</feature>
<feature type="domain" description="C2H2-type" evidence="21">
    <location>
        <begin position="1199"/>
        <end position="1226"/>
    </location>
</feature>
<evidence type="ECO:0000313" key="25">
    <source>
        <dbReference type="RefSeq" id="XP_023381454.1"/>
    </source>
</evidence>
<keyword evidence="8" id="KW-0677">Repeat</keyword>
<dbReference type="PROSITE" id="PS50157">
    <property type="entry name" value="ZINC_FINGER_C2H2_2"/>
    <property type="match status" value="12"/>
</dbReference>
<evidence type="ECO:0000256" key="6">
    <source>
        <dbReference type="ARBA" id="ARBA00022499"/>
    </source>
</evidence>
<dbReference type="InterPro" id="IPR001909">
    <property type="entry name" value="KRAB"/>
</dbReference>
<feature type="region of interest" description="Disordered" evidence="20">
    <location>
        <begin position="638"/>
        <end position="670"/>
    </location>
</feature>
<dbReference type="PANTHER" id="PTHR16515">
    <property type="entry name" value="PR DOMAIN ZINC FINGER PROTEIN"/>
    <property type="match status" value="1"/>
</dbReference>
<keyword evidence="7" id="KW-0479">Metal-binding</keyword>
<dbReference type="CDD" id="cd07765">
    <property type="entry name" value="KRAB_A-box"/>
    <property type="match status" value="3"/>
</dbReference>
<comment type="subcellular location">
    <subcellularLocation>
        <location evidence="2">Cytoplasm</location>
    </subcellularLocation>
    <subcellularLocation>
        <location evidence="1 19">Nucleus</location>
    </subcellularLocation>
</comment>
<keyword evidence="4" id="KW-0963">Cytoplasm</keyword>
<evidence type="ECO:0000256" key="11">
    <source>
        <dbReference type="ARBA" id="ARBA00022843"/>
    </source>
</evidence>
<dbReference type="Proteomes" id="UP000515202">
    <property type="component" value="Unplaced"/>
</dbReference>
<dbReference type="RefSeq" id="XP_023381454.1">
    <property type="nucleotide sequence ID" value="XM_023525686.1"/>
</dbReference>
<dbReference type="SUPFAM" id="SSF109640">
    <property type="entry name" value="KRAB domain (Kruppel-associated box)"/>
    <property type="match status" value="3"/>
</dbReference>
<feature type="domain" description="KRAB" evidence="23">
    <location>
        <begin position="315"/>
        <end position="393"/>
    </location>
</feature>
<feature type="domain" description="KRAB" evidence="23">
    <location>
        <begin position="47"/>
        <end position="118"/>
    </location>
</feature>
<keyword evidence="5" id="KW-0678">Repressor</keyword>
<dbReference type="Pfam" id="PF13894">
    <property type="entry name" value="zf-C2H2_4"/>
    <property type="match status" value="1"/>
</dbReference>
<dbReference type="GO" id="GO:0008270">
    <property type="term" value="F:zinc ion binding"/>
    <property type="evidence" value="ECO:0007669"/>
    <property type="project" value="UniProtKB-KW"/>
</dbReference>
<evidence type="ECO:0000256" key="10">
    <source>
        <dbReference type="ARBA" id="ARBA00022833"/>
    </source>
</evidence>
<dbReference type="FunFam" id="3.30.160.60:FF:000737">
    <property type="entry name" value="Zinc finger protein 565"/>
    <property type="match status" value="1"/>
</dbReference>
<keyword evidence="10" id="KW-0862">Zinc</keyword>
<evidence type="ECO:0000256" key="13">
    <source>
        <dbReference type="ARBA" id="ARBA00023125"/>
    </source>
</evidence>
<dbReference type="SMART" id="SM00349">
    <property type="entry name" value="KRAB"/>
    <property type="match status" value="3"/>
</dbReference>
<dbReference type="SUPFAM" id="SSF57667">
    <property type="entry name" value="beta-beta-alpha zinc fingers"/>
    <property type="match status" value="7"/>
</dbReference>
<feature type="domain" description="SCAN box" evidence="22">
    <location>
        <begin position="194"/>
        <end position="273"/>
    </location>
</feature>
<feature type="compositionally biased region" description="Basic and acidic residues" evidence="20">
    <location>
        <begin position="860"/>
        <end position="870"/>
    </location>
</feature>
<evidence type="ECO:0000256" key="20">
    <source>
        <dbReference type="SAM" id="MobiDB-lite"/>
    </source>
</evidence>
<dbReference type="KEGG" id="pvp:105308643"/>
<keyword evidence="24" id="KW-1185">Reference proteome</keyword>
<feature type="region of interest" description="Disordered" evidence="20">
    <location>
        <begin position="934"/>
        <end position="986"/>
    </location>
</feature>
<dbReference type="Pfam" id="PF01352">
    <property type="entry name" value="KRAB"/>
    <property type="match status" value="3"/>
</dbReference>
<name>A0A6P6C295_PTEVA</name>
<dbReference type="Pfam" id="PF00096">
    <property type="entry name" value="zf-C2H2"/>
    <property type="match status" value="10"/>
</dbReference>
<evidence type="ECO:0000256" key="16">
    <source>
        <dbReference type="ARBA" id="ARBA00072800"/>
    </source>
</evidence>
<dbReference type="FunFam" id="3.30.160.60:FF:000206">
    <property type="entry name" value="zinc finger protein 202 isoform X1"/>
    <property type="match status" value="1"/>
</dbReference>
<evidence type="ECO:0000259" key="22">
    <source>
        <dbReference type="PROSITE" id="PS50804"/>
    </source>
</evidence>
<dbReference type="InterPro" id="IPR050331">
    <property type="entry name" value="Zinc_finger"/>
</dbReference>
<dbReference type="InterPro" id="IPR003309">
    <property type="entry name" value="SCAN_dom"/>
</dbReference>
<evidence type="ECO:0000256" key="3">
    <source>
        <dbReference type="ARBA" id="ARBA00006991"/>
    </source>
</evidence>
<dbReference type="GO" id="GO:0005634">
    <property type="term" value="C:nucleus"/>
    <property type="evidence" value="ECO:0007669"/>
    <property type="project" value="UniProtKB-SubCell"/>
</dbReference>
<dbReference type="FunFam" id="3.30.160.60:FF:000384">
    <property type="entry name" value="Zinc finger protein 550"/>
    <property type="match status" value="1"/>
</dbReference>
<dbReference type="FunFam" id="3.30.160.60:FF:001712">
    <property type="entry name" value="Neurotrophin receptor-interacting factor homolog"/>
    <property type="match status" value="1"/>
</dbReference>
<dbReference type="SUPFAM" id="SSF47353">
    <property type="entry name" value="Retrovirus capsid dimerization domain-like"/>
    <property type="match status" value="1"/>
</dbReference>
<feature type="compositionally biased region" description="Polar residues" evidence="20">
    <location>
        <begin position="439"/>
        <end position="448"/>
    </location>
</feature>
<dbReference type="SMART" id="SM00355">
    <property type="entry name" value="ZnF_C2H2"/>
    <property type="match status" value="12"/>
</dbReference>
<keyword evidence="13" id="KW-0238">DNA-binding</keyword>
<evidence type="ECO:0000256" key="8">
    <source>
        <dbReference type="ARBA" id="ARBA00022737"/>
    </source>
</evidence>
<evidence type="ECO:0000256" key="5">
    <source>
        <dbReference type="ARBA" id="ARBA00022491"/>
    </source>
</evidence>
<dbReference type="Gene3D" id="6.10.140.140">
    <property type="match status" value="3"/>
</dbReference>
<evidence type="ECO:0000256" key="19">
    <source>
        <dbReference type="PROSITE-ProRule" id="PRU00187"/>
    </source>
</evidence>
<dbReference type="FunFam" id="3.30.160.60:FF:000016">
    <property type="entry name" value="zinc finger protein 37 homolog"/>
    <property type="match status" value="1"/>
</dbReference>
<dbReference type="InterPro" id="IPR036051">
    <property type="entry name" value="KRAB_dom_sf"/>
</dbReference>
<dbReference type="PROSITE" id="PS50805">
    <property type="entry name" value="KRAB"/>
    <property type="match status" value="3"/>
</dbReference>
<dbReference type="GO" id="GO:0043565">
    <property type="term" value="F:sequence-specific DNA binding"/>
    <property type="evidence" value="ECO:0007669"/>
    <property type="project" value="UniProtKB-ARBA"/>
</dbReference>
<feature type="domain" description="C2H2-type" evidence="21">
    <location>
        <begin position="568"/>
        <end position="595"/>
    </location>
</feature>
<dbReference type="Gene3D" id="1.10.4020.10">
    <property type="entry name" value="DNA breaking-rejoining enzymes"/>
    <property type="match status" value="1"/>
</dbReference>
<feature type="compositionally biased region" description="Basic residues" evidence="20">
    <location>
        <begin position="641"/>
        <end position="656"/>
    </location>
</feature>
<dbReference type="PROSITE" id="PS50804">
    <property type="entry name" value="SCAN_BOX"/>
    <property type="match status" value="1"/>
</dbReference>
<feature type="compositionally biased region" description="Basic and acidic residues" evidence="20">
    <location>
        <begin position="887"/>
        <end position="896"/>
    </location>
</feature>
<feature type="domain" description="C2H2-type" evidence="21">
    <location>
        <begin position="1045"/>
        <end position="1072"/>
    </location>
</feature>
<feature type="compositionally biased region" description="Basic and acidic residues" evidence="20">
    <location>
        <begin position="380"/>
        <end position="390"/>
    </location>
</feature>
<dbReference type="CDD" id="cd07936">
    <property type="entry name" value="SCAN"/>
    <property type="match status" value="1"/>
</dbReference>
<keyword evidence="9 18" id="KW-0863">Zinc-finger</keyword>
<protein>
    <recommendedName>
        <fullName evidence="16">Neurotrophin receptor-interacting factor 1</fullName>
    </recommendedName>
    <alternativeName>
        <fullName evidence="17">Zinc finger protein 110</fullName>
    </alternativeName>
</protein>
<evidence type="ECO:0000256" key="1">
    <source>
        <dbReference type="ARBA" id="ARBA00004123"/>
    </source>
</evidence>
<evidence type="ECO:0000256" key="15">
    <source>
        <dbReference type="ARBA" id="ARBA00023242"/>
    </source>
</evidence>
<feature type="domain" description="C2H2-type" evidence="21">
    <location>
        <begin position="1129"/>
        <end position="1156"/>
    </location>
</feature>
<evidence type="ECO:0000256" key="9">
    <source>
        <dbReference type="ARBA" id="ARBA00022771"/>
    </source>
</evidence>
<evidence type="ECO:0000256" key="18">
    <source>
        <dbReference type="PROSITE-ProRule" id="PRU00042"/>
    </source>
</evidence>
<evidence type="ECO:0000313" key="24">
    <source>
        <dbReference type="Proteomes" id="UP000515202"/>
    </source>
</evidence>
<dbReference type="InterPro" id="IPR038269">
    <property type="entry name" value="SCAN_sf"/>
</dbReference>
<evidence type="ECO:0000256" key="17">
    <source>
        <dbReference type="ARBA" id="ARBA00075499"/>
    </source>
</evidence>
<reference evidence="25" key="1">
    <citation type="submission" date="2025-08" db="UniProtKB">
        <authorList>
            <consortium name="RefSeq"/>
        </authorList>
    </citation>
    <scope>IDENTIFICATION</scope>
    <source>
        <tissue evidence="25">Kidney</tissue>
    </source>
</reference>
<feature type="compositionally biased region" description="Basic residues" evidence="20">
    <location>
        <begin position="449"/>
        <end position="461"/>
    </location>
</feature>
<feature type="domain" description="C2H2-type" evidence="21">
    <location>
        <begin position="989"/>
        <end position="1016"/>
    </location>
</feature>
<evidence type="ECO:0000256" key="7">
    <source>
        <dbReference type="ARBA" id="ARBA00022723"/>
    </source>
</evidence>
<feature type="domain" description="C2H2-type" evidence="21">
    <location>
        <begin position="1101"/>
        <end position="1128"/>
    </location>
</feature>
<evidence type="ECO:0000256" key="4">
    <source>
        <dbReference type="ARBA" id="ARBA00022490"/>
    </source>
</evidence>
<feature type="domain" description="C2H2-type" evidence="21">
    <location>
        <begin position="1073"/>
        <end position="1100"/>
    </location>
</feature>
<feature type="domain" description="C2H2-type" evidence="21">
    <location>
        <begin position="1017"/>
        <end position="1044"/>
    </location>
</feature>
<evidence type="ECO:0000256" key="12">
    <source>
        <dbReference type="ARBA" id="ARBA00023015"/>
    </source>
</evidence>
<dbReference type="SMART" id="SM00431">
    <property type="entry name" value="SCAN"/>
    <property type="match status" value="1"/>
</dbReference>
<dbReference type="InterPro" id="IPR036236">
    <property type="entry name" value="Znf_C2H2_sf"/>
</dbReference>
<feature type="region of interest" description="Disordered" evidence="20">
    <location>
        <begin position="832"/>
        <end position="897"/>
    </location>
</feature>
<dbReference type="OrthoDB" id="6354171at2759"/>
<comment type="similarity">
    <text evidence="3">Belongs to the krueppel C2H2-type zinc-finger protein family.</text>
</comment>
<keyword evidence="14" id="KW-0804">Transcription</keyword>
<dbReference type="Pfam" id="PF02023">
    <property type="entry name" value="SCAN"/>
    <property type="match status" value="1"/>
</dbReference>
<evidence type="ECO:0000259" key="23">
    <source>
        <dbReference type="PROSITE" id="PS50805"/>
    </source>
</evidence>
<evidence type="ECO:0000256" key="2">
    <source>
        <dbReference type="ARBA" id="ARBA00004496"/>
    </source>
</evidence>
<dbReference type="InterPro" id="IPR013087">
    <property type="entry name" value="Znf_C2H2_type"/>
</dbReference>
<feature type="compositionally biased region" description="Basic and acidic residues" evidence="20">
    <location>
        <begin position="1221"/>
        <end position="1236"/>
    </location>
</feature>
<dbReference type="FunFam" id="1.10.4020.10:FF:000001">
    <property type="entry name" value="zinc finger protein 263 isoform X1"/>
    <property type="match status" value="1"/>
</dbReference>
<dbReference type="PANTHER" id="PTHR16515:SF57">
    <property type="entry name" value="ZINC FINGER PROTEIN 154-LIKE"/>
    <property type="match status" value="1"/>
</dbReference>